<proteinExistence type="predicted"/>
<protein>
    <submittedName>
        <fullName evidence="1">Uncharacterized protein</fullName>
    </submittedName>
</protein>
<accession>A0A2P8HYM7</accession>
<dbReference type="AlphaFoldDB" id="A0A2P8HYM7"/>
<dbReference type="EMBL" id="PYAV01000001">
    <property type="protein sequence ID" value="PSL51330.1"/>
    <property type="molecule type" value="Genomic_DNA"/>
</dbReference>
<gene>
    <name evidence="1" type="ORF">B0H94_101244</name>
</gene>
<evidence type="ECO:0000313" key="1">
    <source>
        <dbReference type="EMBL" id="PSL51330.1"/>
    </source>
</evidence>
<dbReference type="RefSeq" id="WP_106587400.1">
    <property type="nucleotide sequence ID" value="NZ_PYAV01000001.1"/>
</dbReference>
<name>A0A2P8HYM7_9BACI</name>
<reference evidence="1 2" key="1">
    <citation type="submission" date="2018-03" db="EMBL/GenBank/DDBJ databases">
        <title>Genomic Encyclopedia of Type Strains, Phase III (KMG-III): the genomes of soil and plant-associated and newly described type strains.</title>
        <authorList>
            <person name="Whitman W."/>
        </authorList>
    </citation>
    <scope>NUCLEOTIDE SEQUENCE [LARGE SCALE GENOMIC DNA]</scope>
    <source>
        <strain evidence="1 2">CGMCC 1.07653</strain>
    </source>
</reference>
<dbReference type="OrthoDB" id="2361368at2"/>
<dbReference type="Proteomes" id="UP000242310">
    <property type="component" value="Unassembled WGS sequence"/>
</dbReference>
<organism evidence="1 2">
    <name type="scientific">Salsuginibacillus halophilus</name>
    <dbReference type="NCBI Taxonomy" id="517424"/>
    <lineage>
        <taxon>Bacteria</taxon>
        <taxon>Bacillati</taxon>
        <taxon>Bacillota</taxon>
        <taxon>Bacilli</taxon>
        <taxon>Bacillales</taxon>
        <taxon>Bacillaceae</taxon>
        <taxon>Salsuginibacillus</taxon>
    </lineage>
</organism>
<sequence>MAFGISKEELSAWKRKAERGEIAIITHFWRDDRFPNMRTVTKAACSDRQALVAWGQAYGLKSQWIHDRAPYPHFDLFGDWQCDILKAEGLEAHMYRFNICTSHVYNMEIKGKGDHADK</sequence>
<keyword evidence="2" id="KW-1185">Reference proteome</keyword>
<comment type="caution">
    <text evidence="1">The sequence shown here is derived from an EMBL/GenBank/DDBJ whole genome shotgun (WGS) entry which is preliminary data.</text>
</comment>
<evidence type="ECO:0000313" key="2">
    <source>
        <dbReference type="Proteomes" id="UP000242310"/>
    </source>
</evidence>